<proteinExistence type="predicted"/>
<feature type="compositionally biased region" description="Polar residues" evidence="1">
    <location>
        <begin position="93"/>
        <end position="104"/>
    </location>
</feature>
<organism evidence="3 4">
    <name type="scientific">Albula glossodonta</name>
    <name type="common">roundjaw bonefish</name>
    <dbReference type="NCBI Taxonomy" id="121402"/>
    <lineage>
        <taxon>Eukaryota</taxon>
        <taxon>Metazoa</taxon>
        <taxon>Chordata</taxon>
        <taxon>Craniata</taxon>
        <taxon>Vertebrata</taxon>
        <taxon>Euteleostomi</taxon>
        <taxon>Actinopterygii</taxon>
        <taxon>Neopterygii</taxon>
        <taxon>Teleostei</taxon>
        <taxon>Albuliformes</taxon>
        <taxon>Albulidae</taxon>
        <taxon>Albula</taxon>
    </lineage>
</organism>
<dbReference type="AlphaFoldDB" id="A0A8T2N7E9"/>
<dbReference type="InterPro" id="IPR048659">
    <property type="entry name" value="GREB1-like_2nd"/>
</dbReference>
<comment type="caution">
    <text evidence="3">The sequence shown here is derived from an EMBL/GenBank/DDBJ whole genome shotgun (WGS) entry which is preliminary data.</text>
</comment>
<evidence type="ECO:0000256" key="1">
    <source>
        <dbReference type="SAM" id="MobiDB-lite"/>
    </source>
</evidence>
<reference evidence="3" key="1">
    <citation type="thesis" date="2021" institute="BYU ScholarsArchive" country="Provo, UT, USA">
        <title>Applications of and Algorithms for Genome Assembly and Genomic Analyses with an Emphasis on Marine Teleosts.</title>
        <authorList>
            <person name="Pickett B.D."/>
        </authorList>
    </citation>
    <scope>NUCLEOTIDE SEQUENCE</scope>
    <source>
        <strain evidence="3">HI-2016</strain>
    </source>
</reference>
<dbReference type="Pfam" id="PF20688">
    <property type="entry name" value="GREB1_2nd"/>
    <property type="match status" value="1"/>
</dbReference>
<dbReference type="OrthoDB" id="9989163at2759"/>
<keyword evidence="4" id="KW-1185">Reference proteome</keyword>
<protein>
    <recommendedName>
        <fullName evidence="2">GREB1-like second domain-containing protein</fullName>
    </recommendedName>
</protein>
<feature type="compositionally biased region" description="Polar residues" evidence="1">
    <location>
        <begin position="39"/>
        <end position="49"/>
    </location>
</feature>
<dbReference type="Proteomes" id="UP000824540">
    <property type="component" value="Unassembled WGS sequence"/>
</dbReference>
<dbReference type="EMBL" id="JAFBMS010000102">
    <property type="protein sequence ID" value="KAG9336285.1"/>
    <property type="molecule type" value="Genomic_DNA"/>
</dbReference>
<evidence type="ECO:0000313" key="3">
    <source>
        <dbReference type="EMBL" id="KAG9336285.1"/>
    </source>
</evidence>
<evidence type="ECO:0000259" key="2">
    <source>
        <dbReference type="Pfam" id="PF20688"/>
    </source>
</evidence>
<dbReference type="InterPro" id="IPR028422">
    <property type="entry name" value="GREB1"/>
</dbReference>
<accession>A0A8T2N7E9</accession>
<evidence type="ECO:0000313" key="4">
    <source>
        <dbReference type="Proteomes" id="UP000824540"/>
    </source>
</evidence>
<feature type="non-terminal residue" evidence="3">
    <location>
        <position position="203"/>
    </location>
</feature>
<gene>
    <name evidence="3" type="ORF">JZ751_002632</name>
</gene>
<sequence>MLSAAGHNGPMADSYTVVVPVDPPAPAPPPLINGRECHLSQQPLQQPNPGSAGPGRPTVIGTKANTGPPKKRHKGWSPESPVTSEPSAKMTCPASTNGTKTDNGASVCGPQGTSPQLPAGECATVPDNLLSTCSLQPVIYKGHGTLPHLSGNVSEVMVSSLLQACYHSCQALPRVYEQHGATPIQPLSTEMQILLTVYYLVQL</sequence>
<feature type="region of interest" description="Disordered" evidence="1">
    <location>
        <begin position="20"/>
        <end position="108"/>
    </location>
</feature>
<feature type="compositionally biased region" description="Pro residues" evidence="1">
    <location>
        <begin position="21"/>
        <end position="31"/>
    </location>
</feature>
<feature type="domain" description="GREB1-like second" evidence="2">
    <location>
        <begin position="61"/>
        <end position="203"/>
    </location>
</feature>
<name>A0A8T2N7E9_9TELE</name>
<dbReference type="PANTHER" id="PTHR15720:SF13">
    <property type="entry name" value="PROTEIN GREB1"/>
    <property type="match status" value="1"/>
</dbReference>
<dbReference type="PANTHER" id="PTHR15720">
    <property type="entry name" value="GREB1-RELATED"/>
    <property type="match status" value="1"/>
</dbReference>